<dbReference type="EC" id="2.7.7.2" evidence="15"/>
<dbReference type="GO" id="GO:0005524">
    <property type="term" value="F:ATP binding"/>
    <property type="evidence" value="ECO:0007669"/>
    <property type="project" value="UniProtKB-UniRule"/>
</dbReference>
<dbReference type="FunFam" id="3.40.50.620:FF:000021">
    <property type="entry name" value="Riboflavin biosynthesis protein"/>
    <property type="match status" value="1"/>
</dbReference>
<keyword evidence="12" id="KW-0511">Multifunctional enzyme</keyword>
<evidence type="ECO:0000313" key="18">
    <source>
        <dbReference type="Proteomes" id="UP000256856"/>
    </source>
</evidence>
<keyword evidence="11 15" id="KW-0067">ATP-binding</keyword>
<accession>A0A346DZB0</accession>
<reference evidence="17 18" key="1">
    <citation type="submission" date="2018-03" db="EMBL/GenBank/DDBJ databases">
        <title>A parallel universe: an anciently diverged bacterial symbiosis in a Hawaiian planthopper (Hemiptera: Cixiidae) reveals rearranged nutritional responsibilities.</title>
        <authorList>
            <person name="Bennett G."/>
            <person name="Mao M."/>
        </authorList>
    </citation>
    <scope>NUCLEOTIDE SEQUENCE [LARGE SCALE GENOMIC DNA]</scope>
    <source>
        <strain evidence="17 18">OLIH</strain>
    </source>
</reference>
<evidence type="ECO:0000256" key="14">
    <source>
        <dbReference type="ARBA" id="ARBA00049494"/>
    </source>
</evidence>
<comment type="similarity">
    <text evidence="15">Belongs to the ribF family.</text>
</comment>
<dbReference type="EMBL" id="CP028374">
    <property type="protein sequence ID" value="AXN02065.1"/>
    <property type="molecule type" value="Genomic_DNA"/>
</dbReference>
<dbReference type="InterPro" id="IPR014729">
    <property type="entry name" value="Rossmann-like_a/b/a_fold"/>
</dbReference>
<dbReference type="GO" id="GO:0009231">
    <property type="term" value="P:riboflavin biosynthetic process"/>
    <property type="evidence" value="ECO:0007669"/>
    <property type="project" value="InterPro"/>
</dbReference>
<evidence type="ECO:0000259" key="16">
    <source>
        <dbReference type="SMART" id="SM00904"/>
    </source>
</evidence>
<keyword evidence="10 15" id="KW-0274">FAD</keyword>
<keyword evidence="8 15" id="KW-0547">Nucleotide-binding</keyword>
<dbReference type="KEGG" id="ppet:C9I82_087"/>
<dbReference type="InterPro" id="IPR023468">
    <property type="entry name" value="Riboflavin_kinase"/>
</dbReference>
<dbReference type="PANTHER" id="PTHR22749">
    <property type="entry name" value="RIBOFLAVIN KINASE/FMN ADENYLYLTRANSFERASE"/>
    <property type="match status" value="1"/>
</dbReference>
<comment type="catalytic activity">
    <reaction evidence="14 15">
        <text>FMN + ATP + H(+) = FAD + diphosphate</text>
        <dbReference type="Rhea" id="RHEA:17237"/>
        <dbReference type="ChEBI" id="CHEBI:15378"/>
        <dbReference type="ChEBI" id="CHEBI:30616"/>
        <dbReference type="ChEBI" id="CHEBI:33019"/>
        <dbReference type="ChEBI" id="CHEBI:57692"/>
        <dbReference type="ChEBI" id="CHEBI:58210"/>
        <dbReference type="EC" id="2.7.7.2"/>
    </reaction>
</comment>
<feature type="domain" description="Riboflavin kinase" evidence="16">
    <location>
        <begin position="184"/>
        <end position="309"/>
    </location>
</feature>
<keyword evidence="18" id="KW-1185">Reference proteome</keyword>
<dbReference type="Pfam" id="PF01687">
    <property type="entry name" value="Flavokinase"/>
    <property type="match status" value="1"/>
</dbReference>
<keyword evidence="6 15" id="KW-0808">Transferase</keyword>
<evidence type="ECO:0000256" key="12">
    <source>
        <dbReference type="ARBA" id="ARBA00023268"/>
    </source>
</evidence>
<evidence type="ECO:0000256" key="9">
    <source>
        <dbReference type="ARBA" id="ARBA00022777"/>
    </source>
</evidence>
<dbReference type="InterPro" id="IPR015864">
    <property type="entry name" value="FAD_synthase"/>
</dbReference>
<keyword evidence="9 15" id="KW-0418">Kinase</keyword>
<evidence type="ECO:0000256" key="15">
    <source>
        <dbReference type="PIRNR" id="PIRNR004491"/>
    </source>
</evidence>
<dbReference type="SUPFAM" id="SSF82114">
    <property type="entry name" value="Riboflavin kinase-like"/>
    <property type="match status" value="1"/>
</dbReference>
<evidence type="ECO:0000256" key="8">
    <source>
        <dbReference type="ARBA" id="ARBA00022741"/>
    </source>
</evidence>
<comment type="pathway">
    <text evidence="2 15">Cofactor biosynthesis; FAD biosynthesis; FAD from FMN: step 1/1.</text>
</comment>
<dbReference type="UniPathway" id="UPA00277">
    <property type="reaction ID" value="UER00407"/>
</dbReference>
<dbReference type="EC" id="2.7.1.26" evidence="15"/>
<keyword evidence="5 15" id="KW-0288">FMN</keyword>
<dbReference type="NCBIfam" id="TIGR00083">
    <property type="entry name" value="ribF"/>
    <property type="match status" value="1"/>
</dbReference>
<dbReference type="UniPathway" id="UPA00276">
    <property type="reaction ID" value="UER00406"/>
</dbReference>
<evidence type="ECO:0000256" key="1">
    <source>
        <dbReference type="ARBA" id="ARBA00002121"/>
    </source>
</evidence>
<evidence type="ECO:0000256" key="4">
    <source>
        <dbReference type="ARBA" id="ARBA00022630"/>
    </source>
</evidence>
<dbReference type="NCBIfam" id="NF004162">
    <property type="entry name" value="PRK05627.1-5"/>
    <property type="match status" value="1"/>
</dbReference>
<comment type="pathway">
    <text evidence="3 15">Cofactor biosynthesis; FMN biosynthesis; FMN from riboflavin (ATP route): step 1/1.</text>
</comment>
<evidence type="ECO:0000313" key="17">
    <source>
        <dbReference type="EMBL" id="AXN02065.1"/>
    </source>
</evidence>
<dbReference type="InterPro" id="IPR023465">
    <property type="entry name" value="Riboflavin_kinase_dom_sf"/>
</dbReference>
<keyword evidence="7 15" id="KW-0548">Nucleotidyltransferase</keyword>
<dbReference type="CDD" id="cd02064">
    <property type="entry name" value="FAD_synthetase_N"/>
    <property type="match status" value="1"/>
</dbReference>
<dbReference type="PIRSF" id="PIRSF004491">
    <property type="entry name" value="FAD_Synth"/>
    <property type="match status" value="1"/>
</dbReference>
<proteinExistence type="inferred from homology"/>
<evidence type="ECO:0000256" key="3">
    <source>
        <dbReference type="ARBA" id="ARBA00005201"/>
    </source>
</evidence>
<dbReference type="GO" id="GO:0008531">
    <property type="term" value="F:riboflavin kinase activity"/>
    <property type="evidence" value="ECO:0007669"/>
    <property type="project" value="UniProtKB-UniRule"/>
</dbReference>
<evidence type="ECO:0000256" key="7">
    <source>
        <dbReference type="ARBA" id="ARBA00022695"/>
    </source>
</evidence>
<organism evidence="17 18">
    <name type="scientific">Candidatus Purcelliella pentastirinorum</name>
    <dbReference type="NCBI Taxonomy" id="472834"/>
    <lineage>
        <taxon>Bacteria</taxon>
        <taxon>Pseudomonadati</taxon>
        <taxon>Pseudomonadota</taxon>
        <taxon>Gammaproteobacteria</taxon>
        <taxon>Enterobacterales</taxon>
        <taxon>Enterobacteriaceae</taxon>
        <taxon>Candidatus Purcelliella</taxon>
    </lineage>
</organism>
<evidence type="ECO:0000256" key="5">
    <source>
        <dbReference type="ARBA" id="ARBA00022643"/>
    </source>
</evidence>
<dbReference type="InterPro" id="IPR002606">
    <property type="entry name" value="Riboflavin_kinase_bac"/>
</dbReference>
<dbReference type="PANTHER" id="PTHR22749:SF6">
    <property type="entry name" value="RIBOFLAVIN KINASE"/>
    <property type="match status" value="1"/>
</dbReference>
<gene>
    <name evidence="17" type="ORF">C9I82_087</name>
</gene>
<dbReference type="Proteomes" id="UP000256856">
    <property type="component" value="Chromosome"/>
</dbReference>
<keyword evidence="4 15" id="KW-0285">Flavoprotein</keyword>
<evidence type="ECO:0000256" key="10">
    <source>
        <dbReference type="ARBA" id="ARBA00022827"/>
    </source>
</evidence>
<dbReference type="GO" id="GO:0003919">
    <property type="term" value="F:FMN adenylyltransferase activity"/>
    <property type="evidence" value="ECO:0007669"/>
    <property type="project" value="UniProtKB-UniRule"/>
</dbReference>
<dbReference type="NCBIfam" id="NF004163">
    <property type="entry name" value="PRK05627.1-6"/>
    <property type="match status" value="1"/>
</dbReference>
<evidence type="ECO:0000256" key="13">
    <source>
        <dbReference type="ARBA" id="ARBA00047880"/>
    </source>
</evidence>
<dbReference type="Gene3D" id="3.40.50.620">
    <property type="entry name" value="HUPs"/>
    <property type="match status" value="1"/>
</dbReference>
<dbReference type="Gene3D" id="2.40.30.30">
    <property type="entry name" value="Riboflavin kinase-like"/>
    <property type="match status" value="1"/>
</dbReference>
<comment type="function">
    <text evidence="1">Catalyzes the phosphorylation of riboflavin to FMN followed by the adenylation of FMN to FAD.</text>
</comment>
<evidence type="ECO:0000256" key="2">
    <source>
        <dbReference type="ARBA" id="ARBA00004726"/>
    </source>
</evidence>
<dbReference type="Pfam" id="PF06574">
    <property type="entry name" value="FAD_syn"/>
    <property type="match status" value="1"/>
</dbReference>
<name>A0A346DZB0_9ENTR</name>
<dbReference type="GO" id="GO:0006747">
    <property type="term" value="P:FAD biosynthetic process"/>
    <property type="evidence" value="ECO:0007669"/>
    <property type="project" value="UniProtKB-UniRule"/>
</dbReference>
<dbReference type="AlphaFoldDB" id="A0A346DZB0"/>
<evidence type="ECO:0000256" key="6">
    <source>
        <dbReference type="ARBA" id="ARBA00022679"/>
    </source>
</evidence>
<comment type="catalytic activity">
    <reaction evidence="13 15">
        <text>riboflavin + ATP = FMN + ADP + H(+)</text>
        <dbReference type="Rhea" id="RHEA:14357"/>
        <dbReference type="ChEBI" id="CHEBI:15378"/>
        <dbReference type="ChEBI" id="CHEBI:30616"/>
        <dbReference type="ChEBI" id="CHEBI:57986"/>
        <dbReference type="ChEBI" id="CHEBI:58210"/>
        <dbReference type="ChEBI" id="CHEBI:456216"/>
        <dbReference type="EC" id="2.7.1.26"/>
    </reaction>
</comment>
<evidence type="ECO:0000256" key="11">
    <source>
        <dbReference type="ARBA" id="ARBA00022840"/>
    </source>
</evidence>
<sequence>MMRLIRGIYNLKNEYRKCVLTIGNFDGVHLGHQMLLKRLCIEGSNYNVKTMVILFEPHPLEVLKPFTPFIRITSFREKIKYLSTLGIDLVLCIRFKLDFASLNGEFFIKNFLINNLSIKLLIVGDDFCLGVKRHCDVKHLKKLGLKYGFNVININTYLYNKIRISSSLIRKYLYVNNFDFVKLLLGRSFMISGRVVKGNAIGCNVIGYPTANISIRHTTFPLRGVYAVKIYGLFLEPIYGIANIGTCPTFYGTKLKMEVHLLDIFINLYYYRIDVLFCCKIRDEKFFYSIDKLKKQISNDIMVVKKYFKLKI</sequence>
<protein>
    <recommendedName>
        <fullName evidence="15">Riboflavin biosynthesis protein</fullName>
    </recommendedName>
    <domain>
        <recommendedName>
            <fullName evidence="15">Riboflavin kinase</fullName>
            <ecNumber evidence="15">2.7.1.26</ecNumber>
        </recommendedName>
        <alternativeName>
            <fullName evidence="15">Flavokinase</fullName>
        </alternativeName>
    </domain>
    <domain>
        <recommendedName>
            <fullName evidence="15">FMN adenylyltransferase</fullName>
            <ecNumber evidence="15">2.7.7.2</ecNumber>
        </recommendedName>
        <alternativeName>
            <fullName evidence="15">FAD pyrophosphorylase</fullName>
        </alternativeName>
        <alternativeName>
            <fullName evidence="15">FAD synthase</fullName>
        </alternativeName>
    </domain>
</protein>
<dbReference type="InterPro" id="IPR015865">
    <property type="entry name" value="Riboflavin_kinase_bac/euk"/>
</dbReference>
<dbReference type="SMART" id="SM00904">
    <property type="entry name" value="Flavokinase"/>
    <property type="match status" value="1"/>
</dbReference>
<dbReference type="GO" id="GO:0009398">
    <property type="term" value="P:FMN biosynthetic process"/>
    <property type="evidence" value="ECO:0007669"/>
    <property type="project" value="UniProtKB-UniRule"/>
</dbReference>
<dbReference type="SUPFAM" id="SSF52374">
    <property type="entry name" value="Nucleotidylyl transferase"/>
    <property type="match status" value="1"/>
</dbReference>